<dbReference type="EMBL" id="VYZN01000013">
    <property type="protein sequence ID" value="KAE9540674.1"/>
    <property type="molecule type" value="Genomic_DNA"/>
</dbReference>
<reference evidence="2 3" key="1">
    <citation type="submission" date="2019-08" db="EMBL/GenBank/DDBJ databases">
        <title>The genome of the soybean aphid Biotype 1, its phylome, world population structure and adaptation to the North American continent.</title>
        <authorList>
            <person name="Giordano R."/>
            <person name="Donthu R.K."/>
            <person name="Hernandez A.G."/>
            <person name="Wright C.L."/>
            <person name="Zimin A.V."/>
        </authorList>
    </citation>
    <scope>NUCLEOTIDE SEQUENCE [LARGE SCALE GENOMIC DNA]</scope>
    <source>
        <tissue evidence="2">Whole aphids</tissue>
    </source>
</reference>
<organism evidence="2 3">
    <name type="scientific">Aphis glycines</name>
    <name type="common">Soybean aphid</name>
    <dbReference type="NCBI Taxonomy" id="307491"/>
    <lineage>
        <taxon>Eukaryota</taxon>
        <taxon>Metazoa</taxon>
        <taxon>Ecdysozoa</taxon>
        <taxon>Arthropoda</taxon>
        <taxon>Hexapoda</taxon>
        <taxon>Insecta</taxon>
        <taxon>Pterygota</taxon>
        <taxon>Neoptera</taxon>
        <taxon>Paraneoptera</taxon>
        <taxon>Hemiptera</taxon>
        <taxon>Sternorrhyncha</taxon>
        <taxon>Aphidomorpha</taxon>
        <taxon>Aphidoidea</taxon>
        <taxon>Aphididae</taxon>
        <taxon>Aphidini</taxon>
        <taxon>Aphis</taxon>
        <taxon>Aphis</taxon>
    </lineage>
</organism>
<keyword evidence="1" id="KW-0472">Membrane</keyword>
<comment type="caution">
    <text evidence="2">The sequence shown here is derived from an EMBL/GenBank/DDBJ whole genome shotgun (WGS) entry which is preliminary data.</text>
</comment>
<name>A0A6G0TX34_APHGL</name>
<keyword evidence="3" id="KW-1185">Reference proteome</keyword>
<evidence type="ECO:0000313" key="3">
    <source>
        <dbReference type="Proteomes" id="UP000475862"/>
    </source>
</evidence>
<keyword evidence="1" id="KW-1133">Transmembrane helix</keyword>
<sequence length="285" mass="33617">MICFVLPNRIISKESTGNFPYYNCLVPANKSKINSYFTTLIVTKMFKCNIHTQGQVLTTIDITIYYTNILQKLICIILIRLITLTYFDVFVFNKTKILLESMPLNIVGTKLETKCYFFIYLKLYFGPNFGGTCVQNVSKKALCGLVEENRTFSPTIKICVIYNNHTFYNKNTYSSCDKKKLPFYGFHVTQFYLWTLYFVTKLKILSRVIHCVHKCTIIFHCSHYFTNIRSYINAFSITIIYEIHKIRRKIVRSLQSWRISLNNLTQLFKNRTPSWIWKSSSSNFY</sequence>
<feature type="transmembrane region" description="Helical" evidence="1">
    <location>
        <begin position="73"/>
        <end position="92"/>
    </location>
</feature>
<proteinExistence type="predicted"/>
<gene>
    <name evidence="2" type="ORF">AGLY_003919</name>
</gene>
<dbReference type="Proteomes" id="UP000475862">
    <property type="component" value="Unassembled WGS sequence"/>
</dbReference>
<accession>A0A6G0TX34</accession>
<keyword evidence="1" id="KW-0812">Transmembrane</keyword>
<protein>
    <submittedName>
        <fullName evidence="2">Uncharacterized protein</fullName>
    </submittedName>
</protein>
<dbReference type="AlphaFoldDB" id="A0A6G0TX34"/>
<evidence type="ECO:0000256" key="1">
    <source>
        <dbReference type="SAM" id="Phobius"/>
    </source>
</evidence>
<evidence type="ECO:0000313" key="2">
    <source>
        <dbReference type="EMBL" id="KAE9540674.1"/>
    </source>
</evidence>